<gene>
    <name evidence="4" type="ORF">Cfor_10194</name>
</gene>
<accession>A0A6L2PNC1</accession>
<name>A0A6L2PNC1_COPFO</name>
<evidence type="ECO:0000313" key="5">
    <source>
        <dbReference type="Proteomes" id="UP000502823"/>
    </source>
</evidence>
<comment type="cofactor">
    <cofactor evidence="1">
        <name>a divalent metal cation</name>
        <dbReference type="ChEBI" id="CHEBI:60240"/>
    </cofactor>
</comment>
<keyword evidence="2" id="KW-0479">Metal-binding</keyword>
<dbReference type="Proteomes" id="UP000502823">
    <property type="component" value="Unassembled WGS sequence"/>
</dbReference>
<reference evidence="5" key="1">
    <citation type="submission" date="2020-01" db="EMBL/GenBank/DDBJ databases">
        <title>Draft genome sequence of the Termite Coptotermes fromosanus.</title>
        <authorList>
            <person name="Itakura S."/>
            <person name="Yosikawa Y."/>
            <person name="Umezawa K."/>
        </authorList>
    </citation>
    <scope>NUCLEOTIDE SEQUENCE [LARGE SCALE GENOMIC DNA]</scope>
</reference>
<feature type="domain" description="DDE Tnp4" evidence="3">
    <location>
        <begin position="156"/>
        <end position="221"/>
    </location>
</feature>
<dbReference type="Pfam" id="PF13359">
    <property type="entry name" value="DDE_Tnp_4"/>
    <property type="match status" value="1"/>
</dbReference>
<evidence type="ECO:0000256" key="2">
    <source>
        <dbReference type="ARBA" id="ARBA00022723"/>
    </source>
</evidence>
<sequence>WLQHGVCRVRPATENYSKTKKEVLATSTCKSTTTERAVPQVIRRLAYASEKPSNTLFRFVTKLRKYSHRIPNVARTVRSLLRVTRYLATGSSFHSLHYEYLLGATTIREIVRDTCEAIWECLRATFMSQKSEKDWLRIANEFYERTNFPNCLGAADGKHITICKPHDSGSLFFNYNNFFSTVLMALVDADCCFINIDVGAHGASGDCNIFKNTNFCKKIRRKSLKYSRFQVIAQ</sequence>
<comment type="caution">
    <text evidence="4">The sequence shown here is derived from an EMBL/GenBank/DDBJ whole genome shotgun (WGS) entry which is preliminary data.</text>
</comment>
<protein>
    <recommendedName>
        <fullName evidence="3">DDE Tnp4 domain-containing protein</fullName>
    </recommendedName>
</protein>
<keyword evidence="5" id="KW-1185">Reference proteome</keyword>
<organism evidence="4 5">
    <name type="scientific">Coptotermes formosanus</name>
    <name type="common">Formosan subterranean termite</name>
    <dbReference type="NCBI Taxonomy" id="36987"/>
    <lineage>
        <taxon>Eukaryota</taxon>
        <taxon>Metazoa</taxon>
        <taxon>Ecdysozoa</taxon>
        <taxon>Arthropoda</taxon>
        <taxon>Hexapoda</taxon>
        <taxon>Insecta</taxon>
        <taxon>Pterygota</taxon>
        <taxon>Neoptera</taxon>
        <taxon>Polyneoptera</taxon>
        <taxon>Dictyoptera</taxon>
        <taxon>Blattodea</taxon>
        <taxon>Blattoidea</taxon>
        <taxon>Termitoidae</taxon>
        <taxon>Rhinotermitidae</taxon>
        <taxon>Coptotermes</taxon>
    </lineage>
</organism>
<evidence type="ECO:0000259" key="3">
    <source>
        <dbReference type="Pfam" id="PF13359"/>
    </source>
</evidence>
<evidence type="ECO:0000256" key="1">
    <source>
        <dbReference type="ARBA" id="ARBA00001968"/>
    </source>
</evidence>
<dbReference type="OrthoDB" id="6627079at2759"/>
<dbReference type="GO" id="GO:0046872">
    <property type="term" value="F:metal ion binding"/>
    <property type="evidence" value="ECO:0007669"/>
    <property type="project" value="UniProtKB-KW"/>
</dbReference>
<dbReference type="InParanoid" id="A0A6L2PNC1"/>
<dbReference type="EMBL" id="BLKM01000344">
    <property type="protein sequence ID" value="GFG31975.1"/>
    <property type="molecule type" value="Genomic_DNA"/>
</dbReference>
<dbReference type="AlphaFoldDB" id="A0A6L2PNC1"/>
<feature type="non-terminal residue" evidence="4">
    <location>
        <position position="1"/>
    </location>
</feature>
<evidence type="ECO:0000313" key="4">
    <source>
        <dbReference type="EMBL" id="GFG31975.1"/>
    </source>
</evidence>
<proteinExistence type="predicted"/>
<dbReference type="InterPro" id="IPR027806">
    <property type="entry name" value="HARBI1_dom"/>
</dbReference>